<dbReference type="EMBL" id="QPJL01000001">
    <property type="protein sequence ID" value="RCW88881.1"/>
    <property type="molecule type" value="Genomic_DNA"/>
</dbReference>
<dbReference type="Proteomes" id="UP000253345">
    <property type="component" value="Unassembled WGS sequence"/>
</dbReference>
<evidence type="ECO:0000313" key="4">
    <source>
        <dbReference type="EMBL" id="RCW88881.1"/>
    </source>
</evidence>
<dbReference type="PROSITE" id="PS51318">
    <property type="entry name" value="TAT"/>
    <property type="match status" value="1"/>
</dbReference>
<proteinExistence type="inferred from homology"/>
<dbReference type="GO" id="GO:0000270">
    <property type="term" value="P:peptidoglycan metabolic process"/>
    <property type="evidence" value="ECO:0007669"/>
    <property type="project" value="TreeGrafter"/>
</dbReference>
<dbReference type="Pfam" id="PF02113">
    <property type="entry name" value="Peptidase_S13"/>
    <property type="match status" value="1"/>
</dbReference>
<feature type="chain" id="PRO_5016944634" evidence="3">
    <location>
        <begin position="26"/>
        <end position="504"/>
    </location>
</feature>
<dbReference type="InterPro" id="IPR000667">
    <property type="entry name" value="Peptidase_S13"/>
</dbReference>
<keyword evidence="2" id="KW-0378">Hydrolase</keyword>
<keyword evidence="4" id="KW-0645">Protease</keyword>
<evidence type="ECO:0000313" key="5">
    <source>
        <dbReference type="Proteomes" id="UP000253345"/>
    </source>
</evidence>
<dbReference type="OrthoDB" id="5372081at2"/>
<dbReference type="GO" id="GO:0004185">
    <property type="term" value="F:serine-type carboxypeptidase activity"/>
    <property type="evidence" value="ECO:0007669"/>
    <property type="project" value="InterPro"/>
</dbReference>
<reference evidence="4 5" key="1">
    <citation type="submission" date="2018-07" db="EMBL/GenBank/DDBJ databases">
        <title>Genomic Encyclopedia of Type Strains, Phase III (KMG-III): the genomes of soil and plant-associated and newly described type strains.</title>
        <authorList>
            <person name="Whitman W."/>
        </authorList>
    </citation>
    <scope>NUCLEOTIDE SEQUENCE [LARGE SCALE GENOMIC DNA]</scope>
    <source>
        <strain evidence="4 5">CECT 8525</strain>
    </source>
</reference>
<keyword evidence="3" id="KW-0732">Signal</keyword>
<dbReference type="AlphaFoldDB" id="A0A368Z910"/>
<comment type="similarity">
    <text evidence="1">Belongs to the peptidase S13 family.</text>
</comment>
<dbReference type="RefSeq" id="WP_114347622.1">
    <property type="nucleotide sequence ID" value="NZ_QPJL01000001.1"/>
</dbReference>
<gene>
    <name evidence="4" type="ORF">DFP89_101319</name>
</gene>
<dbReference type="PANTHER" id="PTHR30023">
    <property type="entry name" value="D-ALANYL-D-ALANINE CARBOXYPEPTIDASE"/>
    <property type="match status" value="1"/>
</dbReference>
<protein>
    <submittedName>
        <fullName evidence="4">D-alanyl-D-alanine carboxypeptidase/D-alanyl-D-alanine-endopeptidase (Penicillin-binding protein 4)</fullName>
    </submittedName>
</protein>
<keyword evidence="5" id="KW-1185">Reference proteome</keyword>
<feature type="signal peptide" evidence="3">
    <location>
        <begin position="1"/>
        <end position="25"/>
    </location>
</feature>
<keyword evidence="4" id="KW-0121">Carboxypeptidase</keyword>
<dbReference type="InterPro" id="IPR006311">
    <property type="entry name" value="TAT_signal"/>
</dbReference>
<dbReference type="SUPFAM" id="SSF56601">
    <property type="entry name" value="beta-lactamase/transpeptidase-like"/>
    <property type="match status" value="1"/>
</dbReference>
<dbReference type="Gene3D" id="3.40.710.10">
    <property type="entry name" value="DD-peptidase/beta-lactamase superfamily"/>
    <property type="match status" value="2"/>
</dbReference>
<name>A0A368Z910_9RHOB</name>
<dbReference type="GO" id="GO:0006508">
    <property type="term" value="P:proteolysis"/>
    <property type="evidence" value="ECO:0007669"/>
    <property type="project" value="InterPro"/>
</dbReference>
<dbReference type="InterPro" id="IPR012338">
    <property type="entry name" value="Beta-lactam/transpept-like"/>
</dbReference>
<dbReference type="PANTHER" id="PTHR30023:SF0">
    <property type="entry name" value="PENICILLIN-SENSITIVE CARBOXYPEPTIDASE A"/>
    <property type="match status" value="1"/>
</dbReference>
<sequence length="504" mass="53931">MNRLSRRGFLTGLGLLALTPQVLRAQTAPLADPAVEGVLAYAALDPATGEVLAQRAADLALPPASTLKSVTALYALDRLGEGHRFATRVIRAGNMLILAGGGDPVLDTDALGELAARVAEAEKASGQPAPTAFMVWGGALPRIERLDAAQDEHLPYNPTISGMILNFNRVHLDWRRGKQGHELSLQARGTRLSPRAYTIAIEPVSRNLPLFAYDGSGKRESWTVARPSLGRAGSRWLPVRRPELYAGDVFQTLCRARGLVLPNPAVIEILPEGTEIARHDSPPLREIVAGMMEYSTNITAEILGLAASGAGDIPASARMMEEWLRGQGIAGSYAFHDHSGLSPASRMSALAMAQTIAGPGGARDLRGAMKEIPLRDARGKRIDSPIHIQAKTGTLNFVSNLAGYAQEDQRHLVFAIMATDEARHSASQGKELPEGVMGWTKRVKAAQQGLIEGWFAAGLARPVMPEPLLIDAPLPLSMPDPAQKSVPQVMQFSPSVIPGTGIFR</sequence>
<accession>A0A368Z910</accession>
<evidence type="ECO:0000256" key="1">
    <source>
        <dbReference type="ARBA" id="ARBA00006096"/>
    </source>
</evidence>
<organism evidence="4 5">
    <name type="scientific">Paracoccus lutimaris</name>
    <dbReference type="NCBI Taxonomy" id="1490030"/>
    <lineage>
        <taxon>Bacteria</taxon>
        <taxon>Pseudomonadati</taxon>
        <taxon>Pseudomonadota</taxon>
        <taxon>Alphaproteobacteria</taxon>
        <taxon>Rhodobacterales</taxon>
        <taxon>Paracoccaceae</taxon>
        <taxon>Paracoccus</taxon>
    </lineage>
</organism>
<comment type="caution">
    <text evidence="4">The sequence shown here is derived from an EMBL/GenBank/DDBJ whole genome shotgun (WGS) entry which is preliminary data.</text>
</comment>
<evidence type="ECO:0000256" key="3">
    <source>
        <dbReference type="SAM" id="SignalP"/>
    </source>
</evidence>
<evidence type="ECO:0000256" key="2">
    <source>
        <dbReference type="ARBA" id="ARBA00022801"/>
    </source>
</evidence>
<dbReference type="PRINTS" id="PR00922">
    <property type="entry name" value="DADACBPTASE3"/>
</dbReference>